<dbReference type="Proteomes" id="UP000789901">
    <property type="component" value="Unassembled WGS sequence"/>
</dbReference>
<organism evidence="1 2">
    <name type="scientific">Gigaspora margarita</name>
    <dbReference type="NCBI Taxonomy" id="4874"/>
    <lineage>
        <taxon>Eukaryota</taxon>
        <taxon>Fungi</taxon>
        <taxon>Fungi incertae sedis</taxon>
        <taxon>Mucoromycota</taxon>
        <taxon>Glomeromycotina</taxon>
        <taxon>Glomeromycetes</taxon>
        <taxon>Diversisporales</taxon>
        <taxon>Gigasporaceae</taxon>
        <taxon>Gigaspora</taxon>
    </lineage>
</organism>
<name>A0ABN7VND4_GIGMA</name>
<keyword evidence="2" id="KW-1185">Reference proteome</keyword>
<accession>A0ABN7VND4</accession>
<gene>
    <name evidence="1" type="ORF">GMARGA_LOCUS20180</name>
</gene>
<dbReference type="SUPFAM" id="SSF54695">
    <property type="entry name" value="POZ domain"/>
    <property type="match status" value="1"/>
</dbReference>
<protein>
    <submittedName>
        <fullName evidence="1">28701_t:CDS:1</fullName>
    </submittedName>
</protein>
<sequence length="473" mass="55594">MPFPDTKIIVYENEKPKIIYANSFILKICSEYFQSEYFEIHKPNATPDSMNIIMRFLYGTDFTTPSNNTRIRTLLNTFSLADKMRIMELRDVLKLYFTENIITIMEDLEYIEMIILHDDIKEILLKKLCLKPALLFKFENLQISKNLFYELISMSELRLEEHKLLNRIIQYWSDTNGFPEKKYLIKCIRFNQITIGEINDIIRKFKQKKINTVILDELLIQYNANKNSYYDLRDGNFCLESELLDLDTAKILITWISSEKNYHEYWYKFELLFNSERDGGYNPLDWECKNEKAIGCSTSNGPMFGTADLYVGRLPAEILRSFKGYQTKEFTRKTEPPKMRNTTHAKPTSVLFLEVEGSSDYREKKMLLLIIEDPVPQIKQPQGSYHAAVTNTSEDYVNSVDKSGIKIYGQATFYLALCHIHGHGVEQDKQFALKIAKHLYEKNKYEDAWNIYRELTNDEDDKTKLEALIKMAN</sequence>
<dbReference type="InterPro" id="IPR011333">
    <property type="entry name" value="SKP1/BTB/POZ_sf"/>
</dbReference>
<proteinExistence type="predicted"/>
<comment type="caution">
    <text evidence="1">The sequence shown here is derived from an EMBL/GenBank/DDBJ whole genome shotgun (WGS) entry which is preliminary data.</text>
</comment>
<evidence type="ECO:0000313" key="1">
    <source>
        <dbReference type="EMBL" id="CAG8784308.1"/>
    </source>
</evidence>
<reference evidence="1 2" key="1">
    <citation type="submission" date="2021-06" db="EMBL/GenBank/DDBJ databases">
        <authorList>
            <person name="Kallberg Y."/>
            <person name="Tangrot J."/>
            <person name="Rosling A."/>
        </authorList>
    </citation>
    <scope>NUCLEOTIDE SEQUENCE [LARGE SCALE GENOMIC DNA]</scope>
    <source>
        <strain evidence="1 2">120-4 pot B 10/14</strain>
    </source>
</reference>
<evidence type="ECO:0000313" key="2">
    <source>
        <dbReference type="Proteomes" id="UP000789901"/>
    </source>
</evidence>
<dbReference type="EMBL" id="CAJVQB010017452">
    <property type="protein sequence ID" value="CAG8784308.1"/>
    <property type="molecule type" value="Genomic_DNA"/>
</dbReference>
<dbReference type="Gene3D" id="3.30.710.10">
    <property type="entry name" value="Potassium Channel Kv1.1, Chain A"/>
    <property type="match status" value="1"/>
</dbReference>